<keyword evidence="1" id="KW-0472">Membrane</keyword>
<dbReference type="AlphaFoldDB" id="A0A516GY43"/>
<evidence type="ECO:0000313" key="3">
    <source>
        <dbReference type="Proteomes" id="UP000317496"/>
    </source>
</evidence>
<sequence>MSNLEGAIMARRKQEGSGKSRFRVDVYMPSDRHVAVMHILLVLVRHDFDLQLATPIIQKNFRATEGDSVHIDRLVKLLIDTDSRRYARPEASALQASMHKQLDASDGEELNMLKIEGNNAGRTLVSSIRGIVYAHAVECLLGIAILLSLAFVVLIALKRYSDF</sequence>
<gene>
    <name evidence="2" type="ORF">FNB15_03590</name>
</gene>
<keyword evidence="3" id="KW-1185">Reference proteome</keyword>
<protein>
    <submittedName>
        <fullName evidence="2">Uncharacterized protein</fullName>
    </submittedName>
</protein>
<keyword evidence="1" id="KW-1133">Transmembrane helix</keyword>
<proteinExistence type="predicted"/>
<dbReference type="Proteomes" id="UP000317496">
    <property type="component" value="Chromosome"/>
</dbReference>
<organism evidence="2 3">
    <name type="scientific">Ferrovibrio terrae</name>
    <dbReference type="NCBI Taxonomy" id="2594003"/>
    <lineage>
        <taxon>Bacteria</taxon>
        <taxon>Pseudomonadati</taxon>
        <taxon>Pseudomonadota</taxon>
        <taxon>Alphaproteobacteria</taxon>
        <taxon>Rhodospirillales</taxon>
        <taxon>Rhodospirillaceae</taxon>
        <taxon>Ferrovibrio</taxon>
    </lineage>
</organism>
<keyword evidence="1" id="KW-0812">Transmembrane</keyword>
<evidence type="ECO:0000256" key="1">
    <source>
        <dbReference type="SAM" id="Phobius"/>
    </source>
</evidence>
<dbReference type="EMBL" id="CP041636">
    <property type="protein sequence ID" value="QDO96417.1"/>
    <property type="molecule type" value="Genomic_DNA"/>
</dbReference>
<dbReference type="RefSeq" id="WP_144067398.1">
    <property type="nucleotide sequence ID" value="NZ_CP041636.1"/>
</dbReference>
<feature type="transmembrane region" description="Helical" evidence="1">
    <location>
        <begin position="132"/>
        <end position="157"/>
    </location>
</feature>
<evidence type="ECO:0000313" key="2">
    <source>
        <dbReference type="EMBL" id="QDO96417.1"/>
    </source>
</evidence>
<accession>A0A516GY43</accession>
<reference evidence="2 3" key="1">
    <citation type="submission" date="2019-07" db="EMBL/GenBank/DDBJ databases">
        <title>Genome sequencing for Ferrovibrio sp. K5.</title>
        <authorList>
            <person name="Park S.-J."/>
        </authorList>
    </citation>
    <scope>NUCLEOTIDE SEQUENCE [LARGE SCALE GENOMIC DNA]</scope>
    <source>
        <strain evidence="2 3">K5</strain>
    </source>
</reference>
<name>A0A516GY43_9PROT</name>
<dbReference type="KEGG" id="fer:FNB15_03590"/>